<dbReference type="Proteomes" id="UP000315133">
    <property type="component" value="Unassembled WGS sequence"/>
</dbReference>
<evidence type="ECO:0000259" key="1">
    <source>
        <dbReference type="Pfam" id="PF00144"/>
    </source>
</evidence>
<evidence type="ECO:0000313" key="3">
    <source>
        <dbReference type="Proteomes" id="UP000315133"/>
    </source>
</evidence>
<accession>A0A543KNN5</accession>
<comment type="caution">
    <text evidence="2">The sequence shown here is derived from an EMBL/GenBank/DDBJ whole genome shotgun (WGS) entry which is preliminary data.</text>
</comment>
<organism evidence="2 3">
    <name type="scientific">Ornithinimicrobium humiphilum</name>
    <dbReference type="NCBI Taxonomy" id="125288"/>
    <lineage>
        <taxon>Bacteria</taxon>
        <taxon>Bacillati</taxon>
        <taxon>Actinomycetota</taxon>
        <taxon>Actinomycetes</taxon>
        <taxon>Micrococcales</taxon>
        <taxon>Ornithinimicrobiaceae</taxon>
        <taxon>Ornithinimicrobium</taxon>
    </lineage>
</organism>
<dbReference type="RefSeq" id="WP_337678344.1">
    <property type="nucleotide sequence ID" value="NZ_VFPU01000001.1"/>
</dbReference>
<dbReference type="SUPFAM" id="SSF56601">
    <property type="entry name" value="beta-lactamase/transpeptidase-like"/>
    <property type="match status" value="1"/>
</dbReference>
<dbReference type="PANTHER" id="PTHR46825:SF15">
    <property type="entry name" value="BETA-LACTAMASE-RELATED DOMAIN-CONTAINING PROTEIN"/>
    <property type="match status" value="1"/>
</dbReference>
<dbReference type="InterPro" id="IPR050491">
    <property type="entry name" value="AmpC-like"/>
</dbReference>
<dbReference type="Pfam" id="PF00144">
    <property type="entry name" value="Beta-lactamase"/>
    <property type="match status" value="1"/>
</dbReference>
<dbReference type="Gene3D" id="1.25.40.10">
    <property type="entry name" value="Tetratricopeptide repeat domain"/>
    <property type="match status" value="1"/>
</dbReference>
<protein>
    <submittedName>
        <fullName evidence="2">CubicO group peptidase (Beta-lactamase class C family)</fullName>
    </submittedName>
</protein>
<dbReference type="EMBL" id="VFPU01000001">
    <property type="protein sequence ID" value="TQM96674.1"/>
    <property type="molecule type" value="Genomic_DNA"/>
</dbReference>
<sequence length="445" mass="47813">MPGLVLTVVDGDGDVATLALGTRDRRTGEPVTPGTFFHLASVSKTAVATAMLRLVGQGRLELDAPVTAYLPDVSWADPRAQEITVAHLLSHTSGLGDVPDYGWHEPQTDAGALERHVRTVAGWPLQTAPGERFAYSNAGFEVLGHLLAVLEDQPFEDCLAEGVLRPARMPASTFSPAELPDRLRARPHLGLPPQVVRGVYPYTRQHAPSSSLHSSGEELASWMRVHLGHGPGLLDPAGQALLHEPRVPAGEGLFDRMALGWFVGTHRGQRVVGHPGSDPGFQSLLVLVPERGMGVCVLVDANTAPVFATARAAVDVLLGLEREDVPLPPVGVALGPVLSAHGVVAAVDRYRALETEHPPSFDLDDEDLEEGVWGLIELHRTDLARPLLDLWTSAQPRSARAWLTTAWAHEVDGRLDLALSLVRRALALSPVDDDALALLRRLEDG</sequence>
<dbReference type="PANTHER" id="PTHR46825">
    <property type="entry name" value="D-ALANYL-D-ALANINE-CARBOXYPEPTIDASE/ENDOPEPTIDASE AMPH"/>
    <property type="match status" value="1"/>
</dbReference>
<evidence type="ECO:0000313" key="2">
    <source>
        <dbReference type="EMBL" id="TQM96674.1"/>
    </source>
</evidence>
<name>A0A543KNN5_9MICO</name>
<keyword evidence="3" id="KW-1185">Reference proteome</keyword>
<dbReference type="InterPro" id="IPR011990">
    <property type="entry name" value="TPR-like_helical_dom_sf"/>
</dbReference>
<reference evidence="2 3" key="1">
    <citation type="submission" date="2019-06" db="EMBL/GenBank/DDBJ databases">
        <title>Sequencing the genomes of 1000 actinobacteria strains.</title>
        <authorList>
            <person name="Klenk H.-P."/>
        </authorList>
    </citation>
    <scope>NUCLEOTIDE SEQUENCE [LARGE SCALE GENOMIC DNA]</scope>
    <source>
        <strain evidence="2 3">DSM 12362</strain>
    </source>
</reference>
<dbReference type="Gene3D" id="3.40.710.10">
    <property type="entry name" value="DD-peptidase/beta-lactamase superfamily"/>
    <property type="match status" value="1"/>
</dbReference>
<feature type="domain" description="Beta-lactamase-related" evidence="1">
    <location>
        <begin position="1"/>
        <end position="313"/>
    </location>
</feature>
<dbReference type="AlphaFoldDB" id="A0A543KNN5"/>
<dbReference type="InterPro" id="IPR001466">
    <property type="entry name" value="Beta-lactam-related"/>
</dbReference>
<gene>
    <name evidence="2" type="ORF">FB476_1561</name>
</gene>
<dbReference type="InterPro" id="IPR012338">
    <property type="entry name" value="Beta-lactam/transpept-like"/>
</dbReference>
<dbReference type="SUPFAM" id="SSF48452">
    <property type="entry name" value="TPR-like"/>
    <property type="match status" value="1"/>
</dbReference>
<proteinExistence type="predicted"/>